<gene>
    <name evidence="2" type="ORF">GF1_17770</name>
</gene>
<sequence length="310" mass="35583">MKNKKEKENITREILKKVRQVEVRTRRLVDDTLAGSYHSVFKGRGMNFDEVREYVPGDEIRTIDWNVTARTGTAHVKKFTEERELTIMLMIDISGSGDFGSTARSKREYMAELGSVLAFSAIRNNDKVGLILFTDFVELYIPPGKGKSHVLRVIREILFFEPEHRETDIGAALDFINRVSKQKRCVTFLLSDFCLPGKYEESLQQIRPKLQITGRRHDLIAVSVTDPREHELVDVGWITLEDAETGEQILLDTGDQSTRARYRELAGERCRLLGRTVRSAGVDLLELHTDRDYTGALMTFFGLRQRRMGR</sequence>
<dbReference type="SUPFAM" id="SSF53300">
    <property type="entry name" value="vWA-like"/>
    <property type="match status" value="1"/>
</dbReference>
<dbReference type="AlphaFoldDB" id="A0A915XL95"/>
<organism evidence="2 3">
    <name type="scientific">Desulfolithobacter dissulfuricans</name>
    <dbReference type="NCBI Taxonomy" id="2795293"/>
    <lineage>
        <taxon>Bacteria</taxon>
        <taxon>Pseudomonadati</taxon>
        <taxon>Thermodesulfobacteriota</taxon>
        <taxon>Desulfobulbia</taxon>
        <taxon>Desulfobulbales</taxon>
        <taxon>Desulfobulbaceae</taxon>
        <taxon>Desulfolithobacter</taxon>
    </lineage>
</organism>
<dbReference type="InterPro" id="IPR002881">
    <property type="entry name" value="DUF58"/>
</dbReference>
<reference evidence="2" key="1">
    <citation type="submission" date="2020-12" db="EMBL/GenBank/DDBJ databases">
        <title>Desulfobium dissulfuricans gen. nov., sp. nov., a novel mesophilic, sulfate-reducing bacterium isolated from a deep-sea hydrothermal vent.</title>
        <authorList>
            <person name="Hashimoto Y."/>
            <person name="Tame A."/>
            <person name="Sawayama S."/>
            <person name="Miyazaki J."/>
            <person name="Takai K."/>
            <person name="Nakagawa S."/>
        </authorList>
    </citation>
    <scope>NUCLEOTIDE SEQUENCE</scope>
    <source>
        <strain evidence="2">GF1</strain>
    </source>
</reference>
<name>A0A915XL95_9BACT</name>
<dbReference type="PANTHER" id="PTHR33608:SF6">
    <property type="entry name" value="BLL2464 PROTEIN"/>
    <property type="match status" value="1"/>
</dbReference>
<dbReference type="Gene3D" id="3.40.50.410">
    <property type="entry name" value="von Willebrand factor, type A domain"/>
    <property type="match status" value="1"/>
</dbReference>
<keyword evidence="3" id="KW-1185">Reference proteome</keyword>
<dbReference type="InterPro" id="IPR036465">
    <property type="entry name" value="vWFA_dom_sf"/>
</dbReference>
<protein>
    <recommendedName>
        <fullName evidence="1">DUF58 domain-containing protein</fullName>
    </recommendedName>
</protein>
<dbReference type="EMBL" id="AP024233">
    <property type="protein sequence ID" value="BCO09401.1"/>
    <property type="molecule type" value="Genomic_DNA"/>
</dbReference>
<dbReference type="PANTHER" id="PTHR33608">
    <property type="entry name" value="BLL2464 PROTEIN"/>
    <property type="match status" value="1"/>
</dbReference>
<evidence type="ECO:0000259" key="1">
    <source>
        <dbReference type="Pfam" id="PF01882"/>
    </source>
</evidence>
<dbReference type="RefSeq" id="WP_267926151.1">
    <property type="nucleotide sequence ID" value="NZ_AP024233.1"/>
</dbReference>
<dbReference type="Pfam" id="PF01882">
    <property type="entry name" value="DUF58"/>
    <property type="match status" value="1"/>
</dbReference>
<proteinExistence type="predicted"/>
<evidence type="ECO:0000313" key="3">
    <source>
        <dbReference type="Proteomes" id="UP001063350"/>
    </source>
</evidence>
<dbReference type="Proteomes" id="UP001063350">
    <property type="component" value="Chromosome"/>
</dbReference>
<dbReference type="KEGG" id="ddu:GF1_17770"/>
<evidence type="ECO:0000313" key="2">
    <source>
        <dbReference type="EMBL" id="BCO09401.1"/>
    </source>
</evidence>
<accession>A0A915XL95</accession>
<feature type="domain" description="DUF58" evidence="1">
    <location>
        <begin position="50"/>
        <end position="266"/>
    </location>
</feature>